<name>K0X491_9BACT</name>
<evidence type="ECO:0008006" key="4">
    <source>
        <dbReference type="Google" id="ProtNLM"/>
    </source>
</evidence>
<feature type="transmembrane region" description="Helical" evidence="1">
    <location>
        <begin position="6"/>
        <end position="26"/>
    </location>
</feature>
<keyword evidence="1" id="KW-0472">Membrane</keyword>
<dbReference type="STRING" id="742726.HMPREF9448_00328"/>
<dbReference type="EMBL" id="ADLE01000001">
    <property type="protein sequence ID" value="EJZ66153.1"/>
    <property type="molecule type" value="Genomic_DNA"/>
</dbReference>
<evidence type="ECO:0000313" key="3">
    <source>
        <dbReference type="Proteomes" id="UP000006044"/>
    </source>
</evidence>
<dbReference type="GeneID" id="77847685"/>
<organism evidence="2 3">
    <name type="scientific">Barnesiella intestinihominis YIT 11860</name>
    <dbReference type="NCBI Taxonomy" id="742726"/>
    <lineage>
        <taxon>Bacteria</taxon>
        <taxon>Pseudomonadati</taxon>
        <taxon>Bacteroidota</taxon>
        <taxon>Bacteroidia</taxon>
        <taxon>Bacteroidales</taxon>
        <taxon>Barnesiellaceae</taxon>
        <taxon>Barnesiella</taxon>
    </lineage>
</organism>
<comment type="caution">
    <text evidence="2">The sequence shown here is derived from an EMBL/GenBank/DDBJ whole genome shotgun (WGS) entry which is preliminary data.</text>
</comment>
<protein>
    <recommendedName>
        <fullName evidence="4">Adhesin domain-containing protein</fullName>
    </recommendedName>
</protein>
<keyword evidence="3" id="KW-1185">Reference proteome</keyword>
<sequence length="246" mass="27391">MKRSTIILIIFLVLLIITPIVIVKTVNNLSPESKLKGIQTLWNKSDPNTPTRYIITEEYFGSDSIGTTINITTDADSESTLIDNHRYDEDTIRISGNAHSSYNIIYEEEVNLIIENKNPNIKFKIANANLSKISLNSSGETDIVSSNLGTLIFQDSINTAPIRLLQNNIGGLIALSCTNRPMEITENNIGTAIFPEKYRDFSLVNNNIGVNTWSNEYNITIGSETNNDSADTHGTFKMKINVKTDE</sequence>
<dbReference type="Proteomes" id="UP000006044">
    <property type="component" value="Unassembled WGS sequence"/>
</dbReference>
<evidence type="ECO:0000256" key="1">
    <source>
        <dbReference type="SAM" id="Phobius"/>
    </source>
</evidence>
<accession>K0X491</accession>
<dbReference type="AlphaFoldDB" id="K0X491"/>
<dbReference type="RefSeq" id="WP_008860827.1">
    <property type="nucleotide sequence ID" value="NZ_CAXSYG010000002.1"/>
</dbReference>
<gene>
    <name evidence="2" type="ORF">HMPREF9448_00328</name>
</gene>
<keyword evidence="1" id="KW-1133">Transmembrane helix</keyword>
<dbReference type="HOGENOM" id="CLU_1127346_0_0_10"/>
<evidence type="ECO:0000313" key="2">
    <source>
        <dbReference type="EMBL" id="EJZ66153.1"/>
    </source>
</evidence>
<keyword evidence="1" id="KW-0812">Transmembrane</keyword>
<reference evidence="2 3" key="1">
    <citation type="submission" date="2012-08" db="EMBL/GenBank/DDBJ databases">
        <title>The Genome Sequence of Barnesiella intestinihominis YIT 11860.</title>
        <authorList>
            <consortium name="The Broad Institute Genome Sequencing Platform"/>
            <person name="Earl A."/>
            <person name="Ward D."/>
            <person name="Feldgarden M."/>
            <person name="Gevers D."/>
            <person name="Morotomi M."/>
            <person name="Walker B."/>
            <person name="Young S.K."/>
            <person name="Zeng Q."/>
            <person name="Gargeya S."/>
            <person name="Fitzgerald M."/>
            <person name="Haas B."/>
            <person name="Abouelleil A."/>
            <person name="Alvarado L."/>
            <person name="Arachchi H.M."/>
            <person name="Berlin A.M."/>
            <person name="Chapman S.B."/>
            <person name="Goldberg J."/>
            <person name="Griggs A."/>
            <person name="Gujja S."/>
            <person name="Hansen M."/>
            <person name="Howarth C."/>
            <person name="Imamovic A."/>
            <person name="Larimer J."/>
            <person name="McCowen C."/>
            <person name="Montmayeur A."/>
            <person name="Murphy C."/>
            <person name="Neiman D."/>
            <person name="Pearson M."/>
            <person name="Priest M."/>
            <person name="Roberts A."/>
            <person name="Saif S."/>
            <person name="Shea T."/>
            <person name="Sisk P."/>
            <person name="Sykes S."/>
            <person name="Wortman J."/>
            <person name="Nusbaum C."/>
            <person name="Birren B."/>
        </authorList>
    </citation>
    <scope>NUCLEOTIDE SEQUENCE [LARGE SCALE GENOMIC DNA]</scope>
    <source>
        <strain evidence="2 3">YIT 11860</strain>
    </source>
</reference>
<proteinExistence type="predicted"/>